<reference evidence="2 3" key="1">
    <citation type="submission" date="2021-02" db="EMBL/GenBank/DDBJ databases">
        <authorList>
            <person name="Han P."/>
        </authorList>
    </citation>
    <scope>NUCLEOTIDE SEQUENCE [LARGE SCALE GENOMIC DNA]</scope>
    <source>
        <strain evidence="2">Candidatus Nitrospira sp. ZN2</strain>
    </source>
</reference>
<sequence length="63" mass="6900">MPPGIRRHGDRNTQTSSESNLFRPGKPHSPNEQLAGFSLLTVSLCAKTRSFCRFSTPGVILVT</sequence>
<name>A0ABM8QB69_9BACT</name>
<organism evidence="2 3">
    <name type="scientific">Nitrospira defluvii</name>
    <dbReference type="NCBI Taxonomy" id="330214"/>
    <lineage>
        <taxon>Bacteria</taxon>
        <taxon>Pseudomonadati</taxon>
        <taxon>Nitrospirota</taxon>
        <taxon>Nitrospiria</taxon>
        <taxon>Nitrospirales</taxon>
        <taxon>Nitrospiraceae</taxon>
        <taxon>Nitrospira</taxon>
    </lineage>
</organism>
<proteinExistence type="predicted"/>
<keyword evidence="3" id="KW-1185">Reference proteome</keyword>
<gene>
    <name evidence="2" type="ORF">NSPZN2_10031</name>
</gene>
<comment type="caution">
    <text evidence="2">The sequence shown here is derived from an EMBL/GenBank/DDBJ whole genome shotgun (WGS) entry which is preliminary data.</text>
</comment>
<feature type="region of interest" description="Disordered" evidence="1">
    <location>
        <begin position="1"/>
        <end position="31"/>
    </location>
</feature>
<evidence type="ECO:0000256" key="1">
    <source>
        <dbReference type="SAM" id="MobiDB-lite"/>
    </source>
</evidence>
<evidence type="ECO:0000313" key="2">
    <source>
        <dbReference type="EMBL" id="CAE6687217.1"/>
    </source>
</evidence>
<evidence type="ECO:0000313" key="3">
    <source>
        <dbReference type="Proteomes" id="UP000675880"/>
    </source>
</evidence>
<accession>A0ABM8QB69</accession>
<protein>
    <submittedName>
        <fullName evidence="2">Uncharacterized protein</fullName>
    </submittedName>
</protein>
<dbReference type="Proteomes" id="UP000675880">
    <property type="component" value="Unassembled WGS sequence"/>
</dbReference>
<dbReference type="EMBL" id="CAJNBJ010000001">
    <property type="protein sequence ID" value="CAE6687217.1"/>
    <property type="molecule type" value="Genomic_DNA"/>
</dbReference>